<keyword evidence="1" id="KW-1133">Transmembrane helix</keyword>
<proteinExistence type="predicted"/>
<reference evidence="2 3" key="1">
    <citation type="submission" date="2019-01" db="EMBL/GenBank/DDBJ databases">
        <title>Sequencing the genomes of 1000 actinobacteria strains.</title>
        <authorList>
            <person name="Klenk H.-P."/>
        </authorList>
    </citation>
    <scope>NUCLEOTIDE SEQUENCE [LARGE SCALE GENOMIC DNA]</scope>
    <source>
        <strain evidence="2 3">DSM 43925</strain>
    </source>
</reference>
<organism evidence="2 3">
    <name type="scientific">Nonomuraea polychroma</name>
    <dbReference type="NCBI Taxonomy" id="46176"/>
    <lineage>
        <taxon>Bacteria</taxon>
        <taxon>Bacillati</taxon>
        <taxon>Actinomycetota</taxon>
        <taxon>Actinomycetes</taxon>
        <taxon>Streptosporangiales</taxon>
        <taxon>Streptosporangiaceae</taxon>
        <taxon>Nonomuraea</taxon>
    </lineage>
</organism>
<comment type="caution">
    <text evidence="2">The sequence shown here is derived from an EMBL/GenBank/DDBJ whole genome shotgun (WGS) entry which is preliminary data.</text>
</comment>
<dbReference type="OrthoDB" id="3533857at2"/>
<sequence length="147" mass="16402">MRVTRNPLVLLFTGAVGLASLLTFVEVSTPGLSYWALVLALYWLALASAWLARVLVPGAGRRAWAPWMFVPLALVLGTVLLVKVDAPLHARFVLSEPSLERYARSVRTDYDSNRWWGLYWVDDVEKPSLSGFVETDVTTVHLTDEGE</sequence>
<gene>
    <name evidence="2" type="ORF">EDD27_7619</name>
</gene>
<dbReference type="AlphaFoldDB" id="A0A438MHB2"/>
<keyword evidence="1" id="KW-0472">Membrane</keyword>
<evidence type="ECO:0000256" key="1">
    <source>
        <dbReference type="SAM" id="Phobius"/>
    </source>
</evidence>
<evidence type="ECO:0000313" key="3">
    <source>
        <dbReference type="Proteomes" id="UP000284824"/>
    </source>
</evidence>
<name>A0A438MHB2_9ACTN</name>
<protein>
    <submittedName>
        <fullName evidence="2">Uncharacterized protein</fullName>
    </submittedName>
</protein>
<keyword evidence="1" id="KW-0812">Transmembrane</keyword>
<dbReference type="Proteomes" id="UP000284824">
    <property type="component" value="Unassembled WGS sequence"/>
</dbReference>
<dbReference type="EMBL" id="SAUN01000001">
    <property type="protein sequence ID" value="RVX44865.1"/>
    <property type="molecule type" value="Genomic_DNA"/>
</dbReference>
<feature type="transmembrane region" description="Helical" evidence="1">
    <location>
        <begin position="64"/>
        <end position="82"/>
    </location>
</feature>
<keyword evidence="3" id="KW-1185">Reference proteome</keyword>
<accession>A0A438MHB2</accession>
<dbReference type="RefSeq" id="WP_127936572.1">
    <property type="nucleotide sequence ID" value="NZ_SAUN01000001.1"/>
</dbReference>
<feature type="transmembrane region" description="Helical" evidence="1">
    <location>
        <begin position="34"/>
        <end position="52"/>
    </location>
</feature>
<evidence type="ECO:0000313" key="2">
    <source>
        <dbReference type="EMBL" id="RVX44865.1"/>
    </source>
</evidence>